<dbReference type="Proteomes" id="UP000054270">
    <property type="component" value="Unassembled WGS sequence"/>
</dbReference>
<reference evidence="2" key="1">
    <citation type="submission" date="2014-04" db="EMBL/GenBank/DDBJ databases">
        <title>Evolutionary Origins and Diversification of the Mycorrhizal Mutualists.</title>
        <authorList>
            <consortium name="DOE Joint Genome Institute"/>
            <consortium name="Mycorrhizal Genomics Consortium"/>
            <person name="Kohler A."/>
            <person name="Kuo A."/>
            <person name="Nagy L.G."/>
            <person name="Floudas D."/>
            <person name="Copeland A."/>
            <person name="Barry K.W."/>
            <person name="Cichocki N."/>
            <person name="Veneault-Fourrey C."/>
            <person name="LaButti K."/>
            <person name="Lindquist E.A."/>
            <person name="Lipzen A."/>
            <person name="Lundell T."/>
            <person name="Morin E."/>
            <person name="Murat C."/>
            <person name="Riley R."/>
            <person name="Ohm R."/>
            <person name="Sun H."/>
            <person name="Tunlid A."/>
            <person name="Henrissat B."/>
            <person name="Grigoriev I.V."/>
            <person name="Hibbett D.S."/>
            <person name="Martin F."/>
        </authorList>
    </citation>
    <scope>NUCLEOTIDE SEQUENCE [LARGE SCALE GENOMIC DNA]</scope>
    <source>
        <strain evidence="2">FD-334 SS-4</strain>
    </source>
</reference>
<evidence type="ECO:0000313" key="1">
    <source>
        <dbReference type="EMBL" id="KJA28682.1"/>
    </source>
</evidence>
<evidence type="ECO:0008006" key="3">
    <source>
        <dbReference type="Google" id="ProtNLM"/>
    </source>
</evidence>
<gene>
    <name evidence="1" type="ORF">HYPSUDRAFT_82281</name>
</gene>
<evidence type="ECO:0000313" key="2">
    <source>
        <dbReference type="Proteomes" id="UP000054270"/>
    </source>
</evidence>
<protein>
    <recommendedName>
        <fullName evidence="3">F-box domain-containing protein</fullName>
    </recommendedName>
</protein>
<accession>A0A0D2LLC5</accession>
<keyword evidence="2" id="KW-1185">Reference proteome</keyword>
<dbReference type="EMBL" id="KN817520">
    <property type="protein sequence ID" value="KJA28682.1"/>
    <property type="molecule type" value="Genomic_DNA"/>
</dbReference>
<dbReference type="AlphaFoldDB" id="A0A0D2LLC5"/>
<organism evidence="1 2">
    <name type="scientific">Hypholoma sublateritium (strain FD-334 SS-4)</name>
    <dbReference type="NCBI Taxonomy" id="945553"/>
    <lineage>
        <taxon>Eukaryota</taxon>
        <taxon>Fungi</taxon>
        <taxon>Dikarya</taxon>
        <taxon>Basidiomycota</taxon>
        <taxon>Agaricomycotina</taxon>
        <taxon>Agaricomycetes</taxon>
        <taxon>Agaricomycetidae</taxon>
        <taxon>Agaricales</taxon>
        <taxon>Agaricineae</taxon>
        <taxon>Strophariaceae</taxon>
        <taxon>Hypholoma</taxon>
    </lineage>
</organism>
<sequence>MISSATPNLPDVSAHQHLLSQEVARPPNLPPELERQIFETCAFDHPKFCPELVLVSKAVYAWIDPILISTICIMEDIRSREQVKIKSFIAKLTSGKNPVEYYARHVKSLALFSFFSYSEREVDVILAICTGVKNLAIKAHVRHLNFFDNPQAGTALRRLYIDYWQHRNFSGHSFHACFRNITHLHLRDMDAVWPYYTGWETLTHLTHVAFESFSSDKVVPVIQILPVVQYVALAAHYAEPQSQHNGSDIVVDNSTLSLTEAWEVRVVLLGSSIPLSDWERGARGKSDFWDVVENEVERRLREGFS</sequence>
<name>A0A0D2LLC5_HYPSF</name>
<proteinExistence type="predicted"/>
<dbReference type="OrthoDB" id="3021279at2759"/>